<evidence type="ECO:0008006" key="5">
    <source>
        <dbReference type="Google" id="ProtNLM"/>
    </source>
</evidence>
<protein>
    <recommendedName>
        <fullName evidence="5">3-keto-disaccharide hydrolase domain-containing protein</fullName>
    </recommendedName>
</protein>
<dbReference type="Proteomes" id="UP000320390">
    <property type="component" value="Chromosome"/>
</dbReference>
<feature type="domain" description="3-keto-alpha-glucoside-1,2-lyase/3-keto-2-hydroxy-glucal hydratase" evidence="1">
    <location>
        <begin position="535"/>
        <end position="693"/>
    </location>
</feature>
<name>A0A518EZ31_9BACT</name>
<dbReference type="Gene3D" id="2.60.120.560">
    <property type="entry name" value="Exo-inulinase, domain 1"/>
    <property type="match status" value="2"/>
</dbReference>
<keyword evidence="4" id="KW-1185">Reference proteome</keyword>
<evidence type="ECO:0000259" key="1">
    <source>
        <dbReference type="Pfam" id="PF06439"/>
    </source>
</evidence>
<dbReference type="RefSeq" id="WP_145203560.1">
    <property type="nucleotide sequence ID" value="NZ_CP036434.1"/>
</dbReference>
<accession>A0A518EZ31</accession>
<reference evidence="3 4" key="1">
    <citation type="submission" date="2019-02" db="EMBL/GenBank/DDBJ databases">
        <title>Deep-cultivation of Planctomycetes and their phenomic and genomic characterization uncovers novel biology.</title>
        <authorList>
            <person name="Wiegand S."/>
            <person name="Jogler M."/>
            <person name="Boedeker C."/>
            <person name="Pinto D."/>
            <person name="Vollmers J."/>
            <person name="Rivas-Marin E."/>
            <person name="Kohn T."/>
            <person name="Peeters S.H."/>
            <person name="Heuer A."/>
            <person name="Rast P."/>
            <person name="Oberbeckmann S."/>
            <person name="Bunk B."/>
            <person name="Jeske O."/>
            <person name="Meyerdierks A."/>
            <person name="Storesund J.E."/>
            <person name="Kallscheuer N."/>
            <person name="Luecker S."/>
            <person name="Lage O.M."/>
            <person name="Pohl T."/>
            <person name="Merkel B.J."/>
            <person name="Hornburger P."/>
            <person name="Mueller R.-W."/>
            <person name="Bruemmer F."/>
            <person name="Labrenz M."/>
            <person name="Spormann A.M."/>
            <person name="Op den Camp H."/>
            <person name="Overmann J."/>
            <person name="Amann R."/>
            <person name="Jetten M.S.M."/>
            <person name="Mascher T."/>
            <person name="Medema M.H."/>
            <person name="Devos D.P."/>
            <person name="Kaster A.-K."/>
            <person name="Ovreas L."/>
            <person name="Rohde M."/>
            <person name="Galperin M.Y."/>
            <person name="Jogler C."/>
        </authorList>
    </citation>
    <scope>NUCLEOTIDE SEQUENCE [LARGE SCALE GENOMIC DNA]</scope>
    <source>
        <strain evidence="3 4">Poly30</strain>
    </source>
</reference>
<dbReference type="Pfam" id="PF06439">
    <property type="entry name" value="3keto-disac_hyd"/>
    <property type="match status" value="2"/>
</dbReference>
<evidence type="ECO:0000259" key="2">
    <source>
        <dbReference type="Pfam" id="PF23500"/>
    </source>
</evidence>
<feature type="domain" description="DUF7133" evidence="2">
    <location>
        <begin position="79"/>
        <end position="217"/>
    </location>
</feature>
<dbReference type="InterPro" id="IPR011042">
    <property type="entry name" value="6-blade_b-propeller_TolB-like"/>
</dbReference>
<gene>
    <name evidence="3" type="ORF">Poly30_49100</name>
</gene>
<dbReference type="Pfam" id="PF23500">
    <property type="entry name" value="DUF7133"/>
    <property type="match status" value="1"/>
</dbReference>
<dbReference type="InterPro" id="IPR055557">
    <property type="entry name" value="DUF7133"/>
</dbReference>
<evidence type="ECO:0000313" key="4">
    <source>
        <dbReference type="Proteomes" id="UP000320390"/>
    </source>
</evidence>
<dbReference type="PANTHER" id="PTHR33546:SF1">
    <property type="entry name" value="LARGE, MULTIFUNCTIONAL SECRETED PROTEIN"/>
    <property type="match status" value="1"/>
</dbReference>
<feature type="domain" description="3-keto-alpha-glucoside-1,2-lyase/3-keto-2-hydroxy-glucal hydratase" evidence="1">
    <location>
        <begin position="727"/>
        <end position="877"/>
    </location>
</feature>
<dbReference type="Gene3D" id="2.120.10.30">
    <property type="entry name" value="TolB, C-terminal domain"/>
    <property type="match status" value="1"/>
</dbReference>
<dbReference type="GO" id="GO:0016787">
    <property type="term" value="F:hydrolase activity"/>
    <property type="evidence" value="ECO:0007669"/>
    <property type="project" value="InterPro"/>
</dbReference>
<proteinExistence type="predicted"/>
<dbReference type="OrthoDB" id="176168at2"/>
<dbReference type="InterPro" id="IPR010496">
    <property type="entry name" value="AL/BT2_dom"/>
</dbReference>
<dbReference type="SUPFAM" id="SSF63829">
    <property type="entry name" value="Calcium-dependent phosphotriesterase"/>
    <property type="match status" value="1"/>
</dbReference>
<evidence type="ECO:0000313" key="3">
    <source>
        <dbReference type="EMBL" id="QDV09352.1"/>
    </source>
</evidence>
<dbReference type="EMBL" id="CP036434">
    <property type="protein sequence ID" value="QDV09352.1"/>
    <property type="molecule type" value="Genomic_DNA"/>
</dbReference>
<sequence length="881" mass="96304">MILTTLIAAAAGCQETVPTAVPMTEADVYSVESYRTPDGCVLEVGGVGRFSDGRLAVSTRRGQVWIVENPLAENIEDAKITLFHEGLWEGLGLDIKDDEIYVIQRGEISKLKDLDGDGRCDEITTIANDWGVSGHYHEFAFGLPRDSQDNWWMSLNVSFGDPEWWHGRSTVPYRGWVLRVSPDGTVTPWAVGVRSPNGIAVDSKDRVFVTDNQGDWVASSPIYHIHKDSFYGQPKSLNWTEKYRASGKLAHDEIPPPEASVGREAPAIWIPYEWSRSTGNLFEDRSGGKFGVPEGQFVVAELTNGMILRAGFEEVQGQTQGWILPLRQEIGSVNRVFQMPDGTVICGLTNRGWGGREPADGLMRVRYTGKAPMEIAGMTILDSPEPETEDGEWGAYGFELTFSAPVAAGWEPSTDNVDFTQYDYDYWWEYGSPERHTMNMELEEATLSEDRTKLVVRSFDLLPAMCVRLKLSGVTSEQGAPLLHDTIAYTINQLPSGAKTNAYVAKVVPPPPSRGDTNAGVLRLSWGDPFGQFEYEGWEVADAKLDTNDKTTFTMSTGNGALVNSGENASAYVTRGSFGDAHVHAEFMLPEGGRGRVMLPDVGAIELADSPAKCGEYGGSPPSESAYTQAGDWQELDVYYRVAQQDSPAFVDRVVLNGKTIHEGIEIADATGARGPIRFEGDGLIALRNLQVKPLDRPSEEGEWTFVDASATWDDWDLVGDAIFELGQDEIVGKGALGYLWTPLEDLENVTVRARVQVNSNGAGAVIVRAHDVPADEFQGYAVRLNATFPDGALTGSIRAGELSAPVKSELIAPDTWVDLEIDVTTPEAGGETTVVVSLNGIEVNRTVDPDGDHAEAGGLAFRCDHDGTVMKIRNVRYRTK</sequence>
<organism evidence="3 4">
    <name type="scientific">Saltatorellus ferox</name>
    <dbReference type="NCBI Taxonomy" id="2528018"/>
    <lineage>
        <taxon>Bacteria</taxon>
        <taxon>Pseudomonadati</taxon>
        <taxon>Planctomycetota</taxon>
        <taxon>Planctomycetia</taxon>
        <taxon>Planctomycetia incertae sedis</taxon>
        <taxon>Saltatorellus</taxon>
    </lineage>
</organism>
<dbReference type="AlphaFoldDB" id="A0A518EZ31"/>
<dbReference type="PANTHER" id="PTHR33546">
    <property type="entry name" value="LARGE, MULTIFUNCTIONAL SECRETED PROTEIN-RELATED"/>
    <property type="match status" value="1"/>
</dbReference>